<accession>A0A561PT72</accession>
<dbReference type="AlphaFoldDB" id="A0A561PT72"/>
<evidence type="ECO:0000313" key="2">
    <source>
        <dbReference type="Proteomes" id="UP000320811"/>
    </source>
</evidence>
<protein>
    <submittedName>
        <fullName evidence="1">Uncharacterized protein</fullName>
    </submittedName>
</protein>
<comment type="caution">
    <text evidence="1">The sequence shown here is derived from an EMBL/GenBank/DDBJ whole genome shotgun (WGS) entry which is preliminary data.</text>
</comment>
<dbReference type="Proteomes" id="UP000320811">
    <property type="component" value="Unassembled WGS sequence"/>
</dbReference>
<keyword evidence="2" id="KW-1185">Reference proteome</keyword>
<name>A0A561PT72_9BACT</name>
<proteinExistence type="predicted"/>
<dbReference type="RefSeq" id="WP_145668260.1">
    <property type="nucleotide sequence ID" value="NZ_VIWO01000003.1"/>
</dbReference>
<sequence length="155" mass="18317">MKKIALIVSILSYCFKANARQNIDEHKLLVDSAISIMYTQYLDAIKKQHNDYYLNNLYLLNEQDQSLNYLPSSSKFKLINIYDTRNRKALSKGIYAWKVFTTLRKNQFKIDIVNFYITYKKRIYNFSNGGGSTTVFEYSCNEDKWKLITFNNRGI</sequence>
<reference evidence="1 2" key="1">
    <citation type="submission" date="2019-06" db="EMBL/GenBank/DDBJ databases">
        <title>Sorghum-associated microbial communities from plants grown in Nebraska, USA.</title>
        <authorList>
            <person name="Schachtman D."/>
        </authorList>
    </citation>
    <scope>NUCLEOTIDE SEQUENCE [LARGE SCALE GENOMIC DNA]</scope>
    <source>
        <strain evidence="1 2">1209</strain>
    </source>
</reference>
<organism evidence="1 2">
    <name type="scientific">Chitinophaga polysaccharea</name>
    <dbReference type="NCBI Taxonomy" id="1293035"/>
    <lineage>
        <taxon>Bacteria</taxon>
        <taxon>Pseudomonadati</taxon>
        <taxon>Bacteroidota</taxon>
        <taxon>Chitinophagia</taxon>
        <taxon>Chitinophagales</taxon>
        <taxon>Chitinophagaceae</taxon>
        <taxon>Chitinophaga</taxon>
    </lineage>
</organism>
<evidence type="ECO:0000313" key="1">
    <source>
        <dbReference type="EMBL" id="TWF41286.1"/>
    </source>
</evidence>
<gene>
    <name evidence="1" type="ORF">FHW36_10390</name>
</gene>
<dbReference type="OrthoDB" id="673246at2"/>
<dbReference type="EMBL" id="VIWO01000003">
    <property type="protein sequence ID" value="TWF41286.1"/>
    <property type="molecule type" value="Genomic_DNA"/>
</dbReference>